<protein>
    <submittedName>
        <fullName evidence="2">Uncharacterized protein</fullName>
    </submittedName>
</protein>
<dbReference type="AlphaFoldDB" id="A0A8C4QXB0"/>
<dbReference type="OMA" id="HRESWVN"/>
<name>A0A8C4QXB0_EPTBU</name>
<dbReference type="Proteomes" id="UP000694388">
    <property type="component" value="Unplaced"/>
</dbReference>
<sequence>MAVLRMKVMVAGNSAVGKTALVQAFHGDATLFAKNYNMTVGVDLVVKSVNIPDSGAVVEMYLCDCSGKEIFQSSLETHVSLNLALKSIDKFPVSQHLDLHRESWVNLS</sequence>
<dbReference type="Pfam" id="PF00071">
    <property type="entry name" value="Ras"/>
    <property type="match status" value="1"/>
</dbReference>
<dbReference type="GO" id="GO:0005525">
    <property type="term" value="F:GTP binding"/>
    <property type="evidence" value="ECO:0007669"/>
    <property type="project" value="InterPro"/>
</dbReference>
<evidence type="ECO:0000256" key="1">
    <source>
        <dbReference type="ARBA" id="ARBA00022741"/>
    </source>
</evidence>
<organism evidence="2 3">
    <name type="scientific">Eptatretus burgeri</name>
    <name type="common">Inshore hagfish</name>
    <dbReference type="NCBI Taxonomy" id="7764"/>
    <lineage>
        <taxon>Eukaryota</taxon>
        <taxon>Metazoa</taxon>
        <taxon>Chordata</taxon>
        <taxon>Craniata</taxon>
        <taxon>Vertebrata</taxon>
        <taxon>Cyclostomata</taxon>
        <taxon>Myxini</taxon>
        <taxon>Myxiniformes</taxon>
        <taxon>Myxinidae</taxon>
        <taxon>Eptatretinae</taxon>
        <taxon>Eptatretus</taxon>
    </lineage>
</organism>
<dbReference type="Gene3D" id="3.40.50.300">
    <property type="entry name" value="P-loop containing nucleotide triphosphate hydrolases"/>
    <property type="match status" value="1"/>
</dbReference>
<evidence type="ECO:0000313" key="3">
    <source>
        <dbReference type="Proteomes" id="UP000694388"/>
    </source>
</evidence>
<evidence type="ECO:0000313" key="2">
    <source>
        <dbReference type="Ensembl" id="ENSEBUP00000021032.1"/>
    </source>
</evidence>
<accession>A0A8C4QXB0</accession>
<dbReference type="InterPro" id="IPR027417">
    <property type="entry name" value="P-loop_NTPase"/>
</dbReference>
<dbReference type="Ensembl" id="ENSEBUT00000021608.1">
    <property type="protein sequence ID" value="ENSEBUP00000021032.1"/>
    <property type="gene ID" value="ENSEBUG00000013005.1"/>
</dbReference>
<dbReference type="PRINTS" id="PR00449">
    <property type="entry name" value="RASTRNSFRMNG"/>
</dbReference>
<dbReference type="SUPFAM" id="SSF52540">
    <property type="entry name" value="P-loop containing nucleoside triphosphate hydrolases"/>
    <property type="match status" value="1"/>
</dbReference>
<proteinExistence type="predicted"/>
<keyword evidence="3" id="KW-1185">Reference proteome</keyword>
<keyword evidence="1" id="KW-0547">Nucleotide-binding</keyword>
<reference evidence="2" key="1">
    <citation type="submission" date="2025-08" db="UniProtKB">
        <authorList>
            <consortium name="Ensembl"/>
        </authorList>
    </citation>
    <scope>IDENTIFICATION</scope>
</reference>
<dbReference type="InterPro" id="IPR001806">
    <property type="entry name" value="Small_GTPase"/>
</dbReference>
<reference evidence="2" key="2">
    <citation type="submission" date="2025-09" db="UniProtKB">
        <authorList>
            <consortium name="Ensembl"/>
        </authorList>
    </citation>
    <scope>IDENTIFICATION</scope>
</reference>
<dbReference type="GO" id="GO:0003924">
    <property type="term" value="F:GTPase activity"/>
    <property type="evidence" value="ECO:0007669"/>
    <property type="project" value="InterPro"/>
</dbReference>